<dbReference type="AlphaFoldDB" id="A0A7G9TEQ0"/>
<feature type="chain" id="PRO_5029004373" evidence="2">
    <location>
        <begin position="22"/>
        <end position="174"/>
    </location>
</feature>
<evidence type="ECO:0000313" key="4">
    <source>
        <dbReference type="Proteomes" id="UP000515838"/>
    </source>
</evidence>
<protein>
    <submittedName>
        <fullName evidence="3">Uncharacterized protein</fullName>
    </submittedName>
</protein>
<sequence length="174" mass="17449">MSKTPLLIATAFALCATTLIADQAEARERSRAVQRTAQGGSVAVERSNARFDSQRQRGWQADGQGNASAARSGSISGANGGNAGYDRSAYRNADGSAGRQGSAYANGPNGGTASTSGGISRDADGNVTGARSTTATGTNGNSYTGSTTVSDGTLVHTRNCTNATGDAIACPRGH</sequence>
<evidence type="ECO:0000256" key="1">
    <source>
        <dbReference type="SAM" id="MobiDB-lite"/>
    </source>
</evidence>
<dbReference type="RefSeq" id="WP_187573937.1">
    <property type="nucleotide sequence ID" value="NZ_CP060731.1"/>
</dbReference>
<feature type="compositionally biased region" description="Low complexity" evidence="1">
    <location>
        <begin position="127"/>
        <end position="150"/>
    </location>
</feature>
<feature type="signal peptide" evidence="2">
    <location>
        <begin position="1"/>
        <end position="21"/>
    </location>
</feature>
<accession>A0A7G9TEQ0</accession>
<organism evidence="3 4">
    <name type="scientific">Pseudoxanthomonas mexicana</name>
    <dbReference type="NCBI Taxonomy" id="128785"/>
    <lineage>
        <taxon>Bacteria</taxon>
        <taxon>Pseudomonadati</taxon>
        <taxon>Pseudomonadota</taxon>
        <taxon>Gammaproteobacteria</taxon>
        <taxon>Lysobacterales</taxon>
        <taxon>Lysobacteraceae</taxon>
        <taxon>Pseudoxanthomonas</taxon>
    </lineage>
</organism>
<reference evidence="3 4" key="1">
    <citation type="submission" date="2020-08" db="EMBL/GenBank/DDBJ databases">
        <title>Streptomycin Non-resistant strain, P. mexicana.</title>
        <authorList>
            <person name="Ganesh-Kumar S."/>
            <person name="Zhe T."/>
            <person name="Yu Z."/>
            <person name="Min Y."/>
        </authorList>
    </citation>
    <scope>NUCLEOTIDE SEQUENCE [LARGE SCALE GENOMIC DNA]</scope>
    <source>
        <strain evidence="3 4">GTZY2</strain>
    </source>
</reference>
<dbReference type="GeneID" id="81470077"/>
<feature type="region of interest" description="Disordered" evidence="1">
    <location>
        <begin position="31"/>
        <end position="153"/>
    </location>
</feature>
<keyword evidence="2" id="KW-0732">Signal</keyword>
<proteinExistence type="predicted"/>
<name>A0A7G9TEQ0_PSEMX</name>
<dbReference type="Proteomes" id="UP000515838">
    <property type="component" value="Chromosome"/>
</dbReference>
<feature type="compositionally biased region" description="Low complexity" evidence="1">
    <location>
        <begin position="65"/>
        <end position="77"/>
    </location>
</feature>
<dbReference type="EMBL" id="CP060731">
    <property type="protein sequence ID" value="QNN78575.1"/>
    <property type="molecule type" value="Genomic_DNA"/>
</dbReference>
<evidence type="ECO:0000313" key="3">
    <source>
        <dbReference type="EMBL" id="QNN78575.1"/>
    </source>
</evidence>
<evidence type="ECO:0000256" key="2">
    <source>
        <dbReference type="SAM" id="SignalP"/>
    </source>
</evidence>
<gene>
    <name evidence="3" type="ORF">IAE60_03810</name>
</gene>